<comment type="caution">
    <text evidence="7">The sequence shown here is derived from an EMBL/GenBank/DDBJ whole genome shotgun (WGS) entry which is preliminary data.</text>
</comment>
<comment type="function">
    <text evidence="4">Part of the outer membrane protein assembly complex, which is involved in assembly and insertion of beta-barrel proteins into the outer membrane.</text>
</comment>
<evidence type="ECO:0000259" key="6">
    <source>
        <dbReference type="Pfam" id="PF13360"/>
    </source>
</evidence>
<proteinExistence type="inferred from homology"/>
<comment type="subunit">
    <text evidence="4">Part of the Bam complex.</text>
</comment>
<protein>
    <recommendedName>
        <fullName evidence="4">Outer membrane protein assembly factor BamB</fullName>
    </recommendedName>
</protein>
<dbReference type="RefSeq" id="WP_284099610.1">
    <property type="nucleotide sequence ID" value="NZ_JARRAF010000004.1"/>
</dbReference>
<name>A0ABT7DTA5_9NEIS</name>
<evidence type="ECO:0000256" key="5">
    <source>
        <dbReference type="SAM" id="SignalP"/>
    </source>
</evidence>
<reference evidence="7" key="1">
    <citation type="submission" date="2023-03" db="EMBL/GenBank/DDBJ databases">
        <title>Chitinimonas shenzhenensis gen. nov., sp. nov., a novel member of family Burkholderiaceae isolated from activated sludge collected in Shen Zhen, China.</title>
        <authorList>
            <person name="Wang X."/>
        </authorList>
    </citation>
    <scope>NUCLEOTIDE SEQUENCE</scope>
    <source>
        <strain evidence="7">DQS-5</strain>
    </source>
</reference>
<dbReference type="Proteomes" id="UP001172778">
    <property type="component" value="Unassembled WGS sequence"/>
</dbReference>
<keyword evidence="4" id="KW-0449">Lipoprotein</keyword>
<evidence type="ECO:0000313" key="7">
    <source>
        <dbReference type="EMBL" id="MDK2123317.1"/>
    </source>
</evidence>
<keyword evidence="3 4" id="KW-0998">Cell outer membrane</keyword>
<dbReference type="InterPro" id="IPR011047">
    <property type="entry name" value="Quinoprotein_ADH-like_sf"/>
</dbReference>
<dbReference type="NCBIfam" id="TIGR03300">
    <property type="entry name" value="assembly_YfgL"/>
    <property type="match status" value="1"/>
</dbReference>
<evidence type="ECO:0000256" key="3">
    <source>
        <dbReference type="ARBA" id="ARBA00023237"/>
    </source>
</evidence>
<dbReference type="InterPro" id="IPR017687">
    <property type="entry name" value="BamB"/>
</dbReference>
<feature type="signal peptide" evidence="5">
    <location>
        <begin position="1"/>
        <end position="19"/>
    </location>
</feature>
<dbReference type="EMBL" id="JARRAF010000004">
    <property type="protein sequence ID" value="MDK2123317.1"/>
    <property type="molecule type" value="Genomic_DNA"/>
</dbReference>
<comment type="similarity">
    <text evidence="4">Belongs to the BamB family.</text>
</comment>
<feature type="domain" description="Pyrrolo-quinoline quinone repeat" evidence="6">
    <location>
        <begin position="74"/>
        <end position="305"/>
    </location>
</feature>
<dbReference type="PROSITE" id="PS51257">
    <property type="entry name" value="PROKAR_LIPOPROTEIN"/>
    <property type="match status" value="1"/>
</dbReference>
<keyword evidence="8" id="KW-1185">Reference proteome</keyword>
<dbReference type="InterPro" id="IPR018391">
    <property type="entry name" value="PQQ_b-propeller_rpt"/>
</dbReference>
<evidence type="ECO:0000256" key="4">
    <source>
        <dbReference type="HAMAP-Rule" id="MF_00923"/>
    </source>
</evidence>
<organism evidence="7 8">
    <name type="scientific">Parachitinimonas caeni</name>
    <dbReference type="NCBI Taxonomy" id="3031301"/>
    <lineage>
        <taxon>Bacteria</taxon>
        <taxon>Pseudomonadati</taxon>
        <taxon>Pseudomonadota</taxon>
        <taxon>Betaproteobacteria</taxon>
        <taxon>Neisseriales</taxon>
        <taxon>Chitinibacteraceae</taxon>
        <taxon>Parachitinimonas</taxon>
    </lineage>
</organism>
<gene>
    <name evidence="4 7" type="primary">bamB</name>
    <name evidence="7" type="ORF">PZA18_04535</name>
</gene>
<keyword evidence="2 4" id="KW-0472">Membrane</keyword>
<dbReference type="Pfam" id="PF13360">
    <property type="entry name" value="PQQ_2"/>
    <property type="match status" value="1"/>
</dbReference>
<keyword evidence="1 4" id="KW-0732">Signal</keyword>
<dbReference type="Gene3D" id="2.130.10.10">
    <property type="entry name" value="YVTN repeat-like/Quinoprotein amine dehydrogenase"/>
    <property type="match status" value="1"/>
</dbReference>
<dbReference type="PANTHER" id="PTHR34512">
    <property type="entry name" value="CELL SURFACE PROTEIN"/>
    <property type="match status" value="1"/>
</dbReference>
<dbReference type="InterPro" id="IPR015943">
    <property type="entry name" value="WD40/YVTN_repeat-like_dom_sf"/>
</dbReference>
<feature type="chain" id="PRO_5045528154" description="Outer membrane protein assembly factor BamB" evidence="5">
    <location>
        <begin position="20"/>
        <end position="379"/>
    </location>
</feature>
<accession>A0ABT7DTA5</accession>
<evidence type="ECO:0000313" key="8">
    <source>
        <dbReference type="Proteomes" id="UP001172778"/>
    </source>
</evidence>
<comment type="subcellular location">
    <subcellularLocation>
        <location evidence="4">Cell outer membrane</location>
        <topology evidence="4">Lipid-anchor</topology>
    </subcellularLocation>
</comment>
<keyword evidence="4" id="KW-0564">Palmitate</keyword>
<evidence type="ECO:0000256" key="1">
    <source>
        <dbReference type="ARBA" id="ARBA00022729"/>
    </source>
</evidence>
<dbReference type="InterPro" id="IPR002372">
    <property type="entry name" value="PQQ_rpt_dom"/>
</dbReference>
<dbReference type="PANTHER" id="PTHR34512:SF30">
    <property type="entry name" value="OUTER MEMBRANE PROTEIN ASSEMBLY FACTOR BAMB"/>
    <property type="match status" value="1"/>
</dbReference>
<dbReference type="HAMAP" id="MF_00923">
    <property type="entry name" value="OM_assembly_BamB"/>
    <property type="match status" value="1"/>
</dbReference>
<sequence length="379" mass="39746">MILKSVRAFLLFGFFFVLTGCSSVDNSQPPSPLVEITKPIGKLEIAWKASGGSAEIYRFFPSVDSNVLVSGAASGQINGFDINSGQQLFSVKPEAGLSGGVAGWGELVVAGTNKGAVLAYGRLTGQKKWQTQLGSEIIASPVIANGRVVVRTGDGRIFGLEATDGKVVWQVRRSQPALILRNYASATVVEGVAYVGLAGGKLVAIAVYDGKILWESVVASSRGATELDRISDVVSQSVVSGGHVCAVAFQGKVACFAASNGTLLWAKDVSSSAGLAIDARNVYVTDSAGALAAYERSIGRLVWRQDSLTGRRLTAPILFGKYLAVGDFEGFVHLLDAEDGALVARTATDSSKVLVAPIVNNERLIVQTESGSVYSLALR</sequence>
<evidence type="ECO:0000256" key="2">
    <source>
        <dbReference type="ARBA" id="ARBA00023136"/>
    </source>
</evidence>
<dbReference type="SMART" id="SM00564">
    <property type="entry name" value="PQQ"/>
    <property type="match status" value="6"/>
</dbReference>
<dbReference type="SUPFAM" id="SSF50998">
    <property type="entry name" value="Quinoprotein alcohol dehydrogenase-like"/>
    <property type="match status" value="1"/>
</dbReference>